<dbReference type="EMBL" id="KY674913">
    <property type="protein sequence ID" value="ARB50240.1"/>
    <property type="molecule type" value="Genomic_DNA"/>
</dbReference>
<dbReference type="AlphaFoldDB" id="A0A1V0FWZ3"/>
<organism evidence="12">
    <name type="scientific">Lactobacillus gasseri (strain ATCC 33323 / DSM 20243 / BCRC 14619 / CIP 102991 / JCM 1131 / KCTC 3163 / NCIMB 11718 / NCTC 13722 / AM63)</name>
    <dbReference type="NCBI Taxonomy" id="324831"/>
    <lineage>
        <taxon>Bacteria</taxon>
        <taxon>Bacillati</taxon>
        <taxon>Bacillota</taxon>
        <taxon>Bacilli</taxon>
        <taxon>Lactobacillales</taxon>
        <taxon>Lactobacillaceae</taxon>
        <taxon>Lactobacillus</taxon>
    </lineage>
</organism>
<keyword evidence="3 12" id="KW-0378">Hydrolase</keyword>
<keyword evidence="4" id="KW-0443">Lipid metabolism</keyword>
<dbReference type="NCBIfam" id="NF038245">
    <property type="entry name" value="bile_salt_hydro"/>
    <property type="match status" value="1"/>
</dbReference>
<dbReference type="RefSeq" id="WP_003647335.1">
    <property type="nucleotide sequence ID" value="NC_008530.1"/>
</dbReference>
<evidence type="ECO:0000256" key="3">
    <source>
        <dbReference type="ARBA" id="ARBA00022801"/>
    </source>
</evidence>
<accession>A0A1V0FWZ3</accession>
<evidence type="ECO:0000256" key="7">
    <source>
        <dbReference type="ARBA" id="ARBA00044806"/>
    </source>
</evidence>
<dbReference type="InterPro" id="IPR029055">
    <property type="entry name" value="Ntn_hydrolases_N"/>
</dbReference>
<feature type="domain" description="Choloylglycine hydrolase/NAAA C-terminal" evidence="10">
    <location>
        <begin position="2"/>
        <end position="313"/>
    </location>
</feature>
<dbReference type="SUPFAM" id="SSF56235">
    <property type="entry name" value="N-terminal nucleophile aminohydrolases (Ntn hydrolases)"/>
    <property type="match status" value="1"/>
</dbReference>
<dbReference type="InterPro" id="IPR029132">
    <property type="entry name" value="CBAH/NAAA_C"/>
</dbReference>
<dbReference type="GO" id="GO:0006629">
    <property type="term" value="P:lipid metabolic process"/>
    <property type="evidence" value="ECO:0007669"/>
    <property type="project" value="UniProtKB-KW"/>
</dbReference>
<dbReference type="PANTHER" id="PTHR35527:SF2">
    <property type="entry name" value="HYDROLASE"/>
    <property type="match status" value="1"/>
</dbReference>
<dbReference type="KEGG" id="lga:LGAS_0959"/>
<dbReference type="PANTHER" id="PTHR35527">
    <property type="entry name" value="CHOLOYLGLYCINE HYDROLASE"/>
    <property type="match status" value="1"/>
</dbReference>
<sequence length="325" mass="36270">MCTSILYSPKDHYFGRNLDYEIAYGQKVVITPRNYEFKFANLPAEKSHYAMIGIAAVANNTPLYCDAINEKGLGVAGLSFAGQGKYFPVVEDKKNIASFEFISYILATYETVDQVKENLTDVNISDVSFSKNTPASELHWLVGDKTGKSIVVESDEKGLHVYDNPVNALTNAPLFPQQLTNLANYAAVVPGQPNNDFLPGVDLKMYSRSLGTHHLPGGMDSESRFVKVCFALNHAPKDSDEVESVTNFFHILQSVEQVKGMDEVGPNIFEYTMYTSCMNLEKGILYFNCYDDSRISAVDMNKEDLSSSDLIVFDLFKKQDISFIN</sequence>
<evidence type="ECO:0000256" key="4">
    <source>
        <dbReference type="ARBA" id="ARBA00023098"/>
    </source>
</evidence>
<evidence type="ECO:0000256" key="5">
    <source>
        <dbReference type="ARBA" id="ARBA00044769"/>
    </source>
</evidence>
<dbReference type="Proteomes" id="UP000000664">
    <property type="component" value="Chromosome"/>
</dbReference>
<dbReference type="GO" id="GO:0045302">
    <property type="term" value="F:choloylglycine hydrolase activity"/>
    <property type="evidence" value="ECO:0007669"/>
    <property type="project" value="UniProtKB-EC"/>
</dbReference>
<evidence type="ECO:0000256" key="1">
    <source>
        <dbReference type="ARBA" id="ARBA00004860"/>
    </source>
</evidence>
<name>A0A1V0FWZ3_LACGA</name>
<evidence type="ECO:0000256" key="9">
    <source>
        <dbReference type="ARBA" id="ARBA00048897"/>
    </source>
</evidence>
<evidence type="ECO:0000256" key="2">
    <source>
        <dbReference type="ARBA" id="ARBA00006625"/>
    </source>
</evidence>
<evidence type="ECO:0000256" key="8">
    <source>
        <dbReference type="ARBA" id="ARBA00047285"/>
    </source>
</evidence>
<dbReference type="Gene3D" id="3.60.60.10">
    <property type="entry name" value="Penicillin V Acylase, Chain A"/>
    <property type="match status" value="1"/>
</dbReference>
<evidence type="ECO:0000259" key="10">
    <source>
        <dbReference type="Pfam" id="PF02275"/>
    </source>
</evidence>
<comment type="catalytic activity">
    <reaction evidence="8">
        <text>cholate + taurine = taurocholate + H2O</text>
        <dbReference type="Rhea" id="RHEA:47108"/>
        <dbReference type="ChEBI" id="CHEBI:15377"/>
        <dbReference type="ChEBI" id="CHEBI:29747"/>
        <dbReference type="ChEBI" id="CHEBI:36257"/>
        <dbReference type="ChEBI" id="CHEBI:507393"/>
    </reaction>
    <physiologicalReaction direction="right-to-left" evidence="8">
        <dbReference type="Rhea" id="RHEA:47110"/>
    </physiologicalReaction>
</comment>
<reference evidence="11 13" key="1">
    <citation type="journal article" date="2006" name="Proc. Natl. Acad. Sci. U.S.A.">
        <title>Comparative genomics of the lactic acid bacteria.</title>
        <authorList>
            <person name="Makarova K."/>
            <person name="Slesarev A."/>
            <person name="Wolf Y."/>
            <person name="Sorokin A."/>
            <person name="Mirkin B."/>
            <person name="Koonin E."/>
            <person name="Pavlov A."/>
            <person name="Pavlova N."/>
            <person name="Karamychev V."/>
            <person name="Polouchine N."/>
            <person name="Shakhova V."/>
            <person name="Grigoriev I."/>
            <person name="Lou Y."/>
            <person name="Rohksar D."/>
            <person name="Lucas S."/>
            <person name="Huang K."/>
            <person name="Goodstein D.M."/>
            <person name="Hawkins T."/>
            <person name="Plengvidhya V."/>
            <person name="Welker D."/>
            <person name="Hughes J."/>
            <person name="Goh Y."/>
            <person name="Benson A."/>
            <person name="Baldwin K."/>
            <person name="Lee J.H."/>
            <person name="Diaz-Muniz I."/>
            <person name="Dosti B."/>
            <person name="Smeianov V."/>
            <person name="Wechter W."/>
            <person name="Barabote R."/>
            <person name="Lorca G."/>
            <person name="Altermann E."/>
            <person name="Barrangou R."/>
            <person name="Ganesan B."/>
            <person name="Xie Y."/>
            <person name="Rawsthorne H."/>
            <person name="Tamir D."/>
            <person name="Parker C."/>
            <person name="Breidt F."/>
            <person name="Broadbent J."/>
            <person name="Hutkins R."/>
            <person name="O'Sullivan D."/>
            <person name="Steele J."/>
            <person name="Unlu G."/>
            <person name="Saier M."/>
            <person name="Klaenhammer T."/>
            <person name="Richardson P."/>
            <person name="Kozyavkin S."/>
            <person name="Weimer B."/>
            <person name="Mills D."/>
        </authorList>
    </citation>
    <scope>NUCLEOTIDE SEQUENCE [LARGE SCALE GENOMIC DNA]</scope>
    <source>
        <strain evidence="11">ATCC 33323</strain>
        <strain evidence="13">ATCC 33323 / DSM 20243 / BCRC 14619 / CIP 102991 / JCM 1131 / KCTC 3163 / NCIMB 11718 / NCTC 13722 / AM63</strain>
    </source>
</reference>
<dbReference type="SMR" id="A0A1V0FWZ3"/>
<dbReference type="GeneID" id="29639661"/>
<evidence type="ECO:0000313" key="13">
    <source>
        <dbReference type="Proteomes" id="UP000000664"/>
    </source>
</evidence>
<dbReference type="InterPro" id="IPR047711">
    <property type="entry name" value="CBAH"/>
</dbReference>
<protein>
    <recommendedName>
        <fullName evidence="5">choloylglycine hydrolase</fullName>
        <ecNumber evidence="5">3.5.1.24</ecNumber>
    </recommendedName>
    <alternativeName>
        <fullName evidence="6">Bile salt hydrolase</fullName>
    </alternativeName>
    <alternativeName>
        <fullName evidence="7">Choloylglycine hydrolase</fullName>
    </alternativeName>
</protein>
<dbReference type="EC" id="3.5.1.24" evidence="5"/>
<dbReference type="InterPro" id="IPR052193">
    <property type="entry name" value="Peptidase_C59"/>
</dbReference>
<proteinExistence type="inferred from homology"/>
<dbReference type="CDD" id="cd00542">
    <property type="entry name" value="Ntn_PVA"/>
    <property type="match status" value="1"/>
</dbReference>
<dbReference type="Pfam" id="PF02275">
    <property type="entry name" value="CBAH"/>
    <property type="match status" value="1"/>
</dbReference>
<gene>
    <name evidence="11" type="ordered locus">LGAS_0959</name>
</gene>
<evidence type="ECO:0000313" key="11">
    <source>
        <dbReference type="EMBL" id="ABJ60345.1"/>
    </source>
</evidence>
<evidence type="ECO:0000313" key="12">
    <source>
        <dbReference type="EMBL" id="ARB50240.1"/>
    </source>
</evidence>
<dbReference type="BRENDA" id="3.5.1.24">
    <property type="organism ID" value="2868"/>
</dbReference>
<evidence type="ECO:0000256" key="6">
    <source>
        <dbReference type="ARBA" id="ARBA00044804"/>
    </source>
</evidence>
<comment type="catalytic activity">
    <reaction evidence="9">
        <text>taurodeoxycholate + H2O = deoxycholate + taurine</text>
        <dbReference type="Rhea" id="RHEA:47556"/>
        <dbReference type="ChEBI" id="CHEBI:15377"/>
        <dbReference type="ChEBI" id="CHEBI:23614"/>
        <dbReference type="ChEBI" id="CHEBI:36261"/>
        <dbReference type="ChEBI" id="CHEBI:507393"/>
    </reaction>
    <physiologicalReaction direction="left-to-right" evidence="9">
        <dbReference type="Rhea" id="RHEA:47557"/>
    </physiologicalReaction>
</comment>
<comment type="pathway">
    <text evidence="1">Lipid metabolism; bile acid biosynthesis.</text>
</comment>
<comment type="similarity">
    <text evidence="2">Belongs to the peptidase C59 family.</text>
</comment>
<reference evidence="12" key="2">
    <citation type="submission" date="2017-02" db="EMBL/GenBank/DDBJ databases">
        <title>Molecular cloning, characterization and comparison of bile salt hydrolase enzyme from Lactobacillus gasseri.</title>
        <authorList>
            <person name="Ba N.M."/>
        </authorList>
    </citation>
    <scope>NUCLEOTIDE SEQUENCE</scope>
    <source>
        <strain evidence="12">ATCC 33323</strain>
    </source>
</reference>
<dbReference type="EMBL" id="CP000413">
    <property type="protein sequence ID" value="ABJ60345.1"/>
    <property type="molecule type" value="Genomic_DNA"/>
</dbReference>